<evidence type="ECO:0008006" key="6">
    <source>
        <dbReference type="Google" id="ProtNLM"/>
    </source>
</evidence>
<name>A0AAD5YU51_9AGAR</name>
<dbReference type="EMBL" id="JANIEX010000636">
    <property type="protein sequence ID" value="KAJ3564720.1"/>
    <property type="molecule type" value="Genomic_DNA"/>
</dbReference>
<organism evidence="4 5">
    <name type="scientific">Leucocoprinus birnbaumii</name>
    <dbReference type="NCBI Taxonomy" id="56174"/>
    <lineage>
        <taxon>Eukaryota</taxon>
        <taxon>Fungi</taxon>
        <taxon>Dikarya</taxon>
        <taxon>Basidiomycota</taxon>
        <taxon>Agaricomycotina</taxon>
        <taxon>Agaricomycetes</taxon>
        <taxon>Agaricomycetidae</taxon>
        <taxon>Agaricales</taxon>
        <taxon>Agaricineae</taxon>
        <taxon>Agaricaceae</taxon>
        <taxon>Leucocoprinus</taxon>
    </lineage>
</organism>
<dbReference type="GO" id="GO:0004497">
    <property type="term" value="F:monooxygenase activity"/>
    <property type="evidence" value="ECO:0007669"/>
    <property type="project" value="TreeGrafter"/>
</dbReference>
<gene>
    <name evidence="4" type="ORF">NP233_g8113</name>
</gene>
<dbReference type="PANTHER" id="PTHR31495">
    <property type="entry name" value="PEROXYGENASE 3-RELATED"/>
    <property type="match status" value="1"/>
</dbReference>
<keyword evidence="3" id="KW-1133">Transmembrane helix</keyword>
<keyword evidence="3" id="KW-0812">Transmembrane</keyword>
<proteinExistence type="inferred from homology"/>
<reference evidence="4" key="1">
    <citation type="submission" date="2022-07" db="EMBL/GenBank/DDBJ databases">
        <title>Genome Sequence of Leucocoprinus birnbaumii.</title>
        <authorList>
            <person name="Buettner E."/>
        </authorList>
    </citation>
    <scope>NUCLEOTIDE SEQUENCE</scope>
    <source>
        <strain evidence="4">VT141</strain>
    </source>
</reference>
<evidence type="ECO:0000256" key="1">
    <source>
        <dbReference type="ARBA" id="ARBA00006765"/>
    </source>
</evidence>
<protein>
    <recommendedName>
        <fullName evidence="6">Caleosin</fullName>
    </recommendedName>
</protein>
<accession>A0AAD5YU51</accession>
<dbReference type="AlphaFoldDB" id="A0AAD5YU51"/>
<comment type="similarity">
    <text evidence="1">Belongs to the caleosin family.</text>
</comment>
<dbReference type="PANTHER" id="PTHR31495:SF0">
    <property type="entry name" value="BINDING PROTEIN CALEOSIN, PUTATIVE (AFU_ORTHOLOGUE AFUA_5G13750)-RELATED"/>
    <property type="match status" value="1"/>
</dbReference>
<evidence type="ECO:0000256" key="2">
    <source>
        <dbReference type="SAM" id="MobiDB-lite"/>
    </source>
</evidence>
<dbReference type="InterPro" id="IPR007736">
    <property type="entry name" value="Caleosin-related"/>
</dbReference>
<feature type="transmembrane region" description="Helical" evidence="3">
    <location>
        <begin position="56"/>
        <end position="79"/>
    </location>
</feature>
<feature type="region of interest" description="Disordered" evidence="2">
    <location>
        <begin position="1"/>
        <end position="20"/>
    </location>
</feature>
<evidence type="ECO:0000313" key="5">
    <source>
        <dbReference type="Proteomes" id="UP001213000"/>
    </source>
</evidence>
<keyword evidence="5" id="KW-1185">Reference proteome</keyword>
<dbReference type="GO" id="GO:0005509">
    <property type="term" value="F:calcium ion binding"/>
    <property type="evidence" value="ECO:0007669"/>
    <property type="project" value="TreeGrafter"/>
</dbReference>
<comment type="caution">
    <text evidence="4">The sequence shown here is derived from an EMBL/GenBank/DDBJ whole genome shotgun (WGS) entry which is preliminary data.</text>
</comment>
<evidence type="ECO:0000313" key="4">
    <source>
        <dbReference type="EMBL" id="KAJ3564720.1"/>
    </source>
</evidence>
<dbReference type="Pfam" id="PF05042">
    <property type="entry name" value="Caleosin"/>
    <property type="match status" value="1"/>
</dbReference>
<dbReference type="Proteomes" id="UP001213000">
    <property type="component" value="Unassembled WGS sequence"/>
</dbReference>
<sequence>MVAPVDGAATAPDTRFTDPRKNSALQNHVAFFDRDGDGIIWPSDTFYGMREIQFNLFWTIVSVLVIHGGFSYMTWGSWLPDPFFRLKIKHMHRAKHGSDSESYTTTGEFDESRFDNIFNMYSKPPHDKISFTEGVRMIHGNMNPFDPFGWSAAVFEWWATYYLLWPEDGNCRKEDVRAIFDGSIFYKLANRNQPSYADALKGYNGR</sequence>
<evidence type="ECO:0000256" key="3">
    <source>
        <dbReference type="SAM" id="Phobius"/>
    </source>
</evidence>
<keyword evidence="3" id="KW-0472">Membrane</keyword>